<dbReference type="Gene3D" id="3.40.390.10">
    <property type="entry name" value="Collagenase (Catalytic Domain)"/>
    <property type="match status" value="1"/>
</dbReference>
<comment type="cofactor">
    <cofactor evidence="7">
        <name>Zn(2+)</name>
        <dbReference type="ChEBI" id="CHEBI:29105"/>
    </cofactor>
    <text evidence="7">Binds 1 zinc ion.</text>
</comment>
<evidence type="ECO:0000256" key="7">
    <source>
        <dbReference type="RuleBase" id="RU003435"/>
    </source>
</evidence>
<keyword evidence="5 7" id="KW-0862">Zinc</keyword>
<dbReference type="InterPro" id="IPR024079">
    <property type="entry name" value="MetalloPept_cat_dom_sf"/>
</dbReference>
<dbReference type="GO" id="GO:0004222">
    <property type="term" value="F:metalloendopeptidase activity"/>
    <property type="evidence" value="ECO:0007669"/>
    <property type="project" value="InterPro"/>
</dbReference>
<gene>
    <name evidence="11" type="ORF">HU715_021010</name>
    <name evidence="10" type="ORF">HU715_21345</name>
</gene>
<sequence length="671" mass="76862">MRHADNPLLQAYDLPPFSDIKAEHFSPALDQIIIESRAKVAEIIRTQAPFPTWDDLVLAMDEIHARLRGFGYVLERLASTSTADAWKQASLDCTPRLQQFKRSLKQNPELFQLYQRLADSEIAKHFSSVRKRTLEKILRQFRRNGLGSDSQPALEDLQLRIQGARSLFQEHLHEANKAWSRTFDDQTQLGGLPLAFRQRMAEQAREQGRTGWLLTLDEESFRIVMRYADDAVLRKQVYVAYSTRASDQGPHAGVYDNGDVLWQLLRDRHELATLLGYSSYAQLALEPEQAQSPEEVQTFLQGLLEQQQSVFIRDSAQLEAFAQAQGFSGLQPWNYQYLAQKLRQQMTGVSEQTVSAWFELESTFSRMLLVARDLFGVDIIERRDVATWHPQVRLLEVFERGELLGYLYFDPFEDPNQESFPNTSTLRNRRITAEGRPRYPIATLHGWLPRGSRASPVLLDHLQLRMLFHELGHCLHHVLSRVEYRAVSGISELSRDSAEFAGVLLEQWCFTKQCLVRLSRHHQTGAPLPDAIADQLLAYLDTQTSWDTAAFLRDALFDMELHRSHGDGRTAQQVFDQINAQVGHLPVFANERWPNGLDYIVTGYAAGIYAYAWSKQLADTVFKRFKRNGLFDRQTCKALRETIFERGDSRPLSESITAFLQATDQRAGTSA</sequence>
<keyword evidence="12" id="KW-1185">Reference proteome</keyword>
<organism evidence="10">
    <name type="scientific">Pseudomonas zanjanensis</name>
    <dbReference type="NCBI Taxonomy" id="2745496"/>
    <lineage>
        <taxon>Bacteria</taxon>
        <taxon>Pseudomonadati</taxon>
        <taxon>Pseudomonadota</taxon>
        <taxon>Gammaproteobacteria</taxon>
        <taxon>Pseudomonadales</taxon>
        <taxon>Pseudomonadaceae</taxon>
        <taxon>Pseudomonas</taxon>
    </lineage>
</organism>
<keyword evidence="4 7" id="KW-0378">Hydrolase</keyword>
<evidence type="ECO:0000256" key="3">
    <source>
        <dbReference type="ARBA" id="ARBA00022723"/>
    </source>
</evidence>
<evidence type="ECO:0000256" key="4">
    <source>
        <dbReference type="ARBA" id="ARBA00022801"/>
    </source>
</evidence>
<reference evidence="10" key="2">
    <citation type="submission" date="2020-07" db="EMBL/GenBank/DDBJ databases">
        <authorList>
            <person name="Lood C."/>
            <person name="Girard L."/>
        </authorList>
    </citation>
    <scope>NUCLEOTIDE SEQUENCE</scope>
    <source>
        <strain evidence="10">SWRI12</strain>
    </source>
</reference>
<proteinExistence type="inferred from homology"/>
<accession>A0A923JLY3</accession>
<dbReference type="InterPro" id="IPR045090">
    <property type="entry name" value="Pept_M3A_M3B"/>
</dbReference>
<dbReference type="InterPro" id="IPR045666">
    <property type="entry name" value="OpdA_N"/>
</dbReference>
<keyword evidence="3 7" id="KW-0479">Metal-binding</keyword>
<reference evidence="10 12" key="1">
    <citation type="journal article" date="2020" name="Microorganisms">
        <title>Reliable Identification of Environmental Pseudomonas Isolates Using the rpoD Gene.</title>
        <authorList>
            <consortium name="The Broad Institute Genome Sequencing Platform"/>
            <person name="Girard L."/>
            <person name="Lood C."/>
            <person name="Rokni-Zadeh H."/>
            <person name="van Noort V."/>
            <person name="Lavigne R."/>
            <person name="De Mot R."/>
        </authorList>
    </citation>
    <scope>NUCLEOTIDE SEQUENCE</scope>
    <source>
        <strain evidence="10 12">SWRI12</strain>
    </source>
</reference>
<feature type="domain" description="Peptidase M3A/M3B catalytic" evidence="8">
    <location>
        <begin position="224"/>
        <end position="665"/>
    </location>
</feature>
<dbReference type="GO" id="GO:0046872">
    <property type="term" value="F:metal ion binding"/>
    <property type="evidence" value="ECO:0007669"/>
    <property type="project" value="UniProtKB-UniRule"/>
</dbReference>
<protein>
    <submittedName>
        <fullName evidence="10">Oligopeptidase A</fullName>
    </submittedName>
</protein>
<dbReference type="InterPro" id="IPR024077">
    <property type="entry name" value="Neurolysin/TOP_dom2"/>
</dbReference>
<evidence type="ECO:0000256" key="5">
    <source>
        <dbReference type="ARBA" id="ARBA00022833"/>
    </source>
</evidence>
<dbReference type="Pfam" id="PF19310">
    <property type="entry name" value="TOP_N"/>
    <property type="match status" value="1"/>
</dbReference>
<evidence type="ECO:0000256" key="6">
    <source>
        <dbReference type="ARBA" id="ARBA00023049"/>
    </source>
</evidence>
<feature type="domain" description="Oligopeptidase A N-terminal" evidence="9">
    <location>
        <begin position="50"/>
        <end position="148"/>
    </location>
</feature>
<dbReference type="SUPFAM" id="SSF55486">
    <property type="entry name" value="Metalloproteases ('zincins'), catalytic domain"/>
    <property type="match status" value="1"/>
</dbReference>
<evidence type="ECO:0000313" key="12">
    <source>
        <dbReference type="Proteomes" id="UP000636518"/>
    </source>
</evidence>
<comment type="caution">
    <text evidence="10">The sequence shown here is derived from an EMBL/GenBank/DDBJ whole genome shotgun (WGS) entry which is preliminary data.</text>
</comment>
<evidence type="ECO:0000313" key="10">
    <source>
        <dbReference type="EMBL" id="MBC3392207.1"/>
    </source>
</evidence>
<dbReference type="AlphaFoldDB" id="A0A923JLY3"/>
<dbReference type="Gene3D" id="1.10.1370.10">
    <property type="entry name" value="Neurolysin, domain 3"/>
    <property type="match status" value="1"/>
</dbReference>
<evidence type="ECO:0000256" key="1">
    <source>
        <dbReference type="ARBA" id="ARBA00006040"/>
    </source>
</evidence>
<evidence type="ECO:0000256" key="2">
    <source>
        <dbReference type="ARBA" id="ARBA00022670"/>
    </source>
</evidence>
<dbReference type="Gene3D" id="1.10.1370.40">
    <property type="match status" value="1"/>
</dbReference>
<comment type="similarity">
    <text evidence="1 7">Belongs to the peptidase M3 family.</text>
</comment>
<reference evidence="11" key="3">
    <citation type="submission" date="2021-06" db="EMBL/GenBank/DDBJ databases">
        <title>Updating the genus Pseudomonas: Description of 43 new species and partition of the Pseudomonas putida group.</title>
        <authorList>
            <person name="Girard L."/>
            <person name="Lood C."/>
            <person name="Vandamme P."/>
            <person name="Rokni-Zadeh H."/>
            <person name="Van Noort V."/>
            <person name="Hofte M."/>
            <person name="Lavigne R."/>
            <person name="De Mot R."/>
        </authorList>
    </citation>
    <scope>NUCLEOTIDE SEQUENCE</scope>
    <source>
        <strain evidence="11">SWRI12</strain>
    </source>
</reference>
<dbReference type="EMBL" id="JABWRB010000031">
    <property type="protein sequence ID" value="MBC3392207.1"/>
    <property type="molecule type" value="Genomic_DNA"/>
</dbReference>
<evidence type="ECO:0000259" key="8">
    <source>
        <dbReference type="Pfam" id="PF01432"/>
    </source>
</evidence>
<dbReference type="Proteomes" id="UP000636518">
    <property type="component" value="Unassembled WGS sequence"/>
</dbReference>
<keyword evidence="2 7" id="KW-0645">Protease</keyword>
<name>A0A923JLY3_9PSED</name>
<evidence type="ECO:0000259" key="9">
    <source>
        <dbReference type="Pfam" id="PF19310"/>
    </source>
</evidence>
<dbReference type="GO" id="GO:0006518">
    <property type="term" value="P:peptide metabolic process"/>
    <property type="evidence" value="ECO:0007669"/>
    <property type="project" value="TreeGrafter"/>
</dbReference>
<dbReference type="EMBL" id="JABWRB020000003">
    <property type="protein sequence ID" value="MBV4497832.1"/>
    <property type="molecule type" value="Genomic_DNA"/>
</dbReference>
<dbReference type="GO" id="GO:0006508">
    <property type="term" value="P:proteolysis"/>
    <property type="evidence" value="ECO:0007669"/>
    <property type="project" value="UniProtKB-KW"/>
</dbReference>
<dbReference type="PANTHER" id="PTHR11804">
    <property type="entry name" value="PROTEASE M3 THIMET OLIGOPEPTIDASE-RELATED"/>
    <property type="match status" value="1"/>
</dbReference>
<dbReference type="Pfam" id="PF01432">
    <property type="entry name" value="Peptidase_M3"/>
    <property type="match status" value="1"/>
</dbReference>
<dbReference type="RefSeq" id="WP_186708266.1">
    <property type="nucleotide sequence ID" value="NZ_JABWRB020000003.1"/>
</dbReference>
<keyword evidence="6 7" id="KW-0482">Metalloprotease</keyword>
<evidence type="ECO:0000313" key="11">
    <source>
        <dbReference type="EMBL" id="MBV4497832.1"/>
    </source>
</evidence>
<dbReference type="PANTHER" id="PTHR11804:SF84">
    <property type="entry name" value="SACCHAROLYSIN"/>
    <property type="match status" value="1"/>
</dbReference>
<dbReference type="InterPro" id="IPR001567">
    <property type="entry name" value="Pept_M3A_M3B_dom"/>
</dbReference>